<proteinExistence type="predicted"/>
<dbReference type="Pfam" id="PF13807">
    <property type="entry name" value="GNVR"/>
    <property type="match status" value="1"/>
</dbReference>
<accession>A0A1I3HCP7</accession>
<dbReference type="RefSeq" id="WP_175556585.1">
    <property type="nucleotide sequence ID" value="NZ_FORF01000001.1"/>
</dbReference>
<evidence type="ECO:0000259" key="8">
    <source>
        <dbReference type="Pfam" id="PF02706"/>
    </source>
</evidence>
<organism evidence="10 11">
    <name type="scientific">Aquamicrobium aerolatum DSM 21857</name>
    <dbReference type="NCBI Taxonomy" id="1121003"/>
    <lineage>
        <taxon>Bacteria</taxon>
        <taxon>Pseudomonadati</taxon>
        <taxon>Pseudomonadota</taxon>
        <taxon>Alphaproteobacteria</taxon>
        <taxon>Hyphomicrobiales</taxon>
        <taxon>Phyllobacteriaceae</taxon>
        <taxon>Aerobium</taxon>
    </lineage>
</organism>
<feature type="compositionally biased region" description="Low complexity" evidence="6">
    <location>
        <begin position="466"/>
        <end position="483"/>
    </location>
</feature>
<dbReference type="InterPro" id="IPR003856">
    <property type="entry name" value="LPS_length_determ_N"/>
</dbReference>
<feature type="domain" description="Polysaccharide chain length determinant N-terminal" evidence="8">
    <location>
        <begin position="31"/>
        <end position="118"/>
    </location>
</feature>
<feature type="transmembrane region" description="Helical" evidence="7">
    <location>
        <begin position="424"/>
        <end position="449"/>
    </location>
</feature>
<evidence type="ECO:0000256" key="3">
    <source>
        <dbReference type="ARBA" id="ARBA00022692"/>
    </source>
</evidence>
<sequence>MRSSARPMRGSQRLNSTRDGQNAGDGLFDPLELFAWILRNFVKIGLVAAILTALGLMVFLSLSFPYRSTAIVLADPRDQRITLQEEVLPSIGTDAAVLESMVQIVKSDGFLLPVMRELGLLGSAETGMSREAELKALAQFRKNITVERKGATYLVEISYAASSGDEAARIANGIAEAFAASQNGARLSANVDAARSLAAQLVEIRAKLNVSEEAVAKFRADNGIVYVDERNTVQMRQLADLNQQLALVNNATEEARARYQEHQNGGALTRGGQSNDGEGAQLAFLQQQRAQLLQTRDQQLQIYGSRHPTLAQTMQALGGVEREIARERSRLSAQLKTELDVSLSKQQQLERQIGELSSAVIITDAARVQLEALEREAAADRELYQQLLSRNKATDQLASLTINNVRVVSAAAAPIMSSRPSLTVVLPVIAFLSLVAATVFAVIANSNALRRTASPRVKKTRLPRTAAPQAAPKPAAPSRTEAPAPAPAPRPEPSHGSLLNASLRPATARNAIHRDEAMRVGR</sequence>
<evidence type="ECO:0000256" key="4">
    <source>
        <dbReference type="ARBA" id="ARBA00022989"/>
    </source>
</evidence>
<keyword evidence="5 7" id="KW-0472">Membrane</keyword>
<keyword evidence="3 7" id="KW-0812">Transmembrane</keyword>
<evidence type="ECO:0000313" key="11">
    <source>
        <dbReference type="Proteomes" id="UP000242763"/>
    </source>
</evidence>
<comment type="subcellular location">
    <subcellularLocation>
        <location evidence="1">Cell membrane</location>
        <topology evidence="1">Multi-pass membrane protein</topology>
    </subcellularLocation>
</comment>
<feature type="compositionally biased region" description="Basic and acidic residues" evidence="6">
    <location>
        <begin position="512"/>
        <end position="522"/>
    </location>
</feature>
<dbReference type="AlphaFoldDB" id="A0A1I3HCP7"/>
<evidence type="ECO:0000313" key="10">
    <source>
        <dbReference type="EMBL" id="SFI33558.1"/>
    </source>
</evidence>
<feature type="region of interest" description="Disordered" evidence="6">
    <location>
        <begin position="452"/>
        <end position="522"/>
    </location>
</feature>
<evidence type="ECO:0000259" key="9">
    <source>
        <dbReference type="Pfam" id="PF13807"/>
    </source>
</evidence>
<feature type="transmembrane region" description="Helical" evidence="7">
    <location>
        <begin position="44"/>
        <end position="66"/>
    </location>
</feature>
<protein>
    <submittedName>
        <fullName evidence="10">Uncharacterized protein involved in exopolysaccharide biosynthesis</fullName>
    </submittedName>
</protein>
<feature type="region of interest" description="Disordered" evidence="6">
    <location>
        <begin position="1"/>
        <end position="21"/>
    </location>
</feature>
<dbReference type="GO" id="GO:0005886">
    <property type="term" value="C:plasma membrane"/>
    <property type="evidence" value="ECO:0007669"/>
    <property type="project" value="UniProtKB-SubCell"/>
</dbReference>
<dbReference type="GO" id="GO:0004713">
    <property type="term" value="F:protein tyrosine kinase activity"/>
    <property type="evidence" value="ECO:0007669"/>
    <property type="project" value="TreeGrafter"/>
</dbReference>
<dbReference type="EMBL" id="FORF01000001">
    <property type="protein sequence ID" value="SFI33558.1"/>
    <property type="molecule type" value="Genomic_DNA"/>
</dbReference>
<dbReference type="Proteomes" id="UP000242763">
    <property type="component" value="Unassembled WGS sequence"/>
</dbReference>
<reference evidence="11" key="1">
    <citation type="submission" date="2016-10" db="EMBL/GenBank/DDBJ databases">
        <authorList>
            <person name="Varghese N."/>
            <person name="Submissions S."/>
        </authorList>
    </citation>
    <scope>NUCLEOTIDE SEQUENCE [LARGE SCALE GENOMIC DNA]</scope>
    <source>
        <strain evidence="11">DSM 21857</strain>
    </source>
</reference>
<name>A0A1I3HCP7_9HYPH</name>
<dbReference type="PANTHER" id="PTHR32309:SF13">
    <property type="entry name" value="FERRIC ENTEROBACTIN TRANSPORT PROTEIN FEPE"/>
    <property type="match status" value="1"/>
</dbReference>
<dbReference type="PANTHER" id="PTHR32309">
    <property type="entry name" value="TYROSINE-PROTEIN KINASE"/>
    <property type="match status" value="1"/>
</dbReference>
<dbReference type="InterPro" id="IPR032807">
    <property type="entry name" value="GNVR"/>
</dbReference>
<keyword evidence="2" id="KW-1003">Cell membrane</keyword>
<evidence type="ECO:0000256" key="2">
    <source>
        <dbReference type="ARBA" id="ARBA00022475"/>
    </source>
</evidence>
<dbReference type="Pfam" id="PF02706">
    <property type="entry name" value="Wzz"/>
    <property type="match status" value="1"/>
</dbReference>
<evidence type="ECO:0000256" key="7">
    <source>
        <dbReference type="SAM" id="Phobius"/>
    </source>
</evidence>
<gene>
    <name evidence="10" type="ORF">SAMN03080618_00118</name>
</gene>
<evidence type="ECO:0000256" key="1">
    <source>
        <dbReference type="ARBA" id="ARBA00004651"/>
    </source>
</evidence>
<keyword evidence="11" id="KW-1185">Reference proteome</keyword>
<feature type="domain" description="Tyrosine-protein kinase G-rich" evidence="9">
    <location>
        <begin position="372"/>
        <end position="443"/>
    </location>
</feature>
<dbReference type="STRING" id="1121003.SAMN03080618_00118"/>
<dbReference type="InterPro" id="IPR050445">
    <property type="entry name" value="Bact_polysacc_biosynth/exp"/>
</dbReference>
<evidence type="ECO:0000256" key="5">
    <source>
        <dbReference type="ARBA" id="ARBA00023136"/>
    </source>
</evidence>
<keyword evidence="4 7" id="KW-1133">Transmembrane helix</keyword>
<evidence type="ECO:0000256" key="6">
    <source>
        <dbReference type="SAM" id="MobiDB-lite"/>
    </source>
</evidence>